<accession>A0A9W8I0R8</accession>
<organism evidence="1 2">
    <name type="scientific">Coemansia brasiliensis</name>
    <dbReference type="NCBI Taxonomy" id="2650707"/>
    <lineage>
        <taxon>Eukaryota</taxon>
        <taxon>Fungi</taxon>
        <taxon>Fungi incertae sedis</taxon>
        <taxon>Zoopagomycota</taxon>
        <taxon>Kickxellomycotina</taxon>
        <taxon>Kickxellomycetes</taxon>
        <taxon>Kickxellales</taxon>
        <taxon>Kickxellaceae</taxon>
        <taxon>Coemansia</taxon>
    </lineage>
</organism>
<evidence type="ECO:0000313" key="1">
    <source>
        <dbReference type="EMBL" id="KAJ2842513.1"/>
    </source>
</evidence>
<feature type="non-terminal residue" evidence="1">
    <location>
        <position position="76"/>
    </location>
</feature>
<proteinExistence type="predicted"/>
<name>A0A9W8I0R8_9FUNG</name>
<reference evidence="1" key="1">
    <citation type="submission" date="2022-07" db="EMBL/GenBank/DDBJ databases">
        <title>Phylogenomic reconstructions and comparative analyses of Kickxellomycotina fungi.</title>
        <authorList>
            <person name="Reynolds N.K."/>
            <person name="Stajich J.E."/>
            <person name="Barry K."/>
            <person name="Grigoriev I.V."/>
            <person name="Crous P."/>
            <person name="Smith M.E."/>
        </authorList>
    </citation>
    <scope>NUCLEOTIDE SEQUENCE</scope>
    <source>
        <strain evidence="1">NRRL 1566</strain>
    </source>
</reference>
<evidence type="ECO:0000313" key="2">
    <source>
        <dbReference type="Proteomes" id="UP001139887"/>
    </source>
</evidence>
<gene>
    <name evidence="1" type="ORF">IWW36_005880</name>
</gene>
<protein>
    <submittedName>
        <fullName evidence="1">Uncharacterized protein</fullName>
    </submittedName>
</protein>
<feature type="non-terminal residue" evidence="1">
    <location>
        <position position="1"/>
    </location>
</feature>
<dbReference type="Proteomes" id="UP001139887">
    <property type="component" value="Unassembled WGS sequence"/>
</dbReference>
<dbReference type="EMBL" id="JANBUW010001739">
    <property type="protein sequence ID" value="KAJ2842513.1"/>
    <property type="molecule type" value="Genomic_DNA"/>
</dbReference>
<comment type="caution">
    <text evidence="1">The sequence shown here is derived from an EMBL/GenBank/DDBJ whole genome shotgun (WGS) entry which is preliminary data.</text>
</comment>
<keyword evidence="2" id="KW-1185">Reference proteome</keyword>
<dbReference type="AlphaFoldDB" id="A0A9W8I0R8"/>
<sequence length="76" mass="8137">SIPHIPKLLLSLATLQHASNKLQGNLLLIDSASDSIFCAIERKLLSALKIIDLLAGYLHKTTAASSGHKGRAVLHQ</sequence>